<feature type="compositionally biased region" description="Low complexity" evidence="1">
    <location>
        <begin position="72"/>
        <end position="91"/>
    </location>
</feature>
<dbReference type="Proteomes" id="UP001497512">
    <property type="component" value="Chromosome 1"/>
</dbReference>
<gene>
    <name evidence="2" type="ORF">CSSPTR1EN2_LOCUS216</name>
</gene>
<protein>
    <submittedName>
        <fullName evidence="2">Uncharacterized protein</fullName>
    </submittedName>
</protein>
<evidence type="ECO:0000313" key="3">
    <source>
        <dbReference type="Proteomes" id="UP001497512"/>
    </source>
</evidence>
<evidence type="ECO:0000313" key="2">
    <source>
        <dbReference type="EMBL" id="CAK9189565.1"/>
    </source>
</evidence>
<keyword evidence="3" id="KW-1185">Reference proteome</keyword>
<accession>A0ABP0T7S3</accession>
<dbReference type="EMBL" id="OZ019893">
    <property type="protein sequence ID" value="CAK9189565.1"/>
    <property type="molecule type" value="Genomic_DNA"/>
</dbReference>
<name>A0ABP0T7S3_9BRYO</name>
<organism evidence="2 3">
    <name type="scientific">Sphagnum troendelagicum</name>
    <dbReference type="NCBI Taxonomy" id="128251"/>
    <lineage>
        <taxon>Eukaryota</taxon>
        <taxon>Viridiplantae</taxon>
        <taxon>Streptophyta</taxon>
        <taxon>Embryophyta</taxon>
        <taxon>Bryophyta</taxon>
        <taxon>Sphagnophytina</taxon>
        <taxon>Sphagnopsida</taxon>
        <taxon>Sphagnales</taxon>
        <taxon>Sphagnaceae</taxon>
        <taxon>Sphagnum</taxon>
    </lineage>
</organism>
<feature type="region of interest" description="Disordered" evidence="1">
    <location>
        <begin position="72"/>
        <end position="94"/>
    </location>
</feature>
<proteinExistence type="predicted"/>
<reference evidence="2 3" key="1">
    <citation type="submission" date="2024-02" db="EMBL/GenBank/DDBJ databases">
        <authorList>
            <consortium name="ELIXIR-Norway"/>
            <consortium name="Elixir Norway"/>
        </authorList>
    </citation>
    <scope>NUCLEOTIDE SEQUENCE [LARGE SCALE GENOMIC DNA]</scope>
</reference>
<sequence length="181" mass="20006">MDPSSSCVLPAAEEDDKAVHILEHREFWTNCFAPLPISVALLSIPSRANKILFRACRFSSFGLEALSLHAQQSLSPSQSQPQQDNPHDSSSGAAWSSLAHRIPEGLMVRRRGKGLDPRRAHAAIKLRTASKANGNLHPKKLQHLPFLRSFWMDLEGVLKTVGKRLQNHLPQSTALVAAYSM</sequence>
<evidence type="ECO:0000256" key="1">
    <source>
        <dbReference type="SAM" id="MobiDB-lite"/>
    </source>
</evidence>